<evidence type="ECO:0000256" key="1">
    <source>
        <dbReference type="ARBA" id="ARBA00022723"/>
    </source>
</evidence>
<dbReference type="InterPro" id="IPR006385">
    <property type="entry name" value="HAD_hydro_SerB1"/>
</dbReference>
<dbReference type="Gene3D" id="3.40.50.1000">
    <property type="entry name" value="HAD superfamily/HAD-like"/>
    <property type="match status" value="1"/>
</dbReference>
<keyword evidence="3" id="KW-0460">Magnesium</keyword>
<dbReference type="Gene3D" id="1.20.1440.100">
    <property type="entry name" value="SG protein - dephosphorylation function"/>
    <property type="match status" value="1"/>
</dbReference>
<name>A0A9X3HYD2_9VIBR</name>
<dbReference type="CDD" id="cd02612">
    <property type="entry name" value="HAD_PGPPase"/>
    <property type="match status" value="1"/>
</dbReference>
<evidence type="ECO:0000256" key="2">
    <source>
        <dbReference type="ARBA" id="ARBA00022801"/>
    </source>
</evidence>
<dbReference type="PANTHER" id="PTHR43344">
    <property type="entry name" value="PHOSPHOSERINE PHOSPHATASE"/>
    <property type="match status" value="1"/>
</dbReference>
<dbReference type="InterPro" id="IPR036412">
    <property type="entry name" value="HAD-like_sf"/>
</dbReference>
<keyword evidence="1" id="KW-0479">Metal-binding</keyword>
<dbReference type="SUPFAM" id="SSF56784">
    <property type="entry name" value="HAD-like"/>
    <property type="match status" value="1"/>
</dbReference>
<comment type="caution">
    <text evidence="4">The sequence shown here is derived from an EMBL/GenBank/DDBJ whole genome shotgun (WGS) entry which is preliminary data.</text>
</comment>
<dbReference type="Proteomes" id="UP001155587">
    <property type="component" value="Unassembled WGS sequence"/>
</dbReference>
<keyword evidence="5" id="KW-1185">Reference proteome</keyword>
<keyword evidence="2 4" id="KW-0378">Hydrolase</keyword>
<dbReference type="InterPro" id="IPR023214">
    <property type="entry name" value="HAD_sf"/>
</dbReference>
<dbReference type="EMBL" id="JAKRRY010000044">
    <property type="protein sequence ID" value="MCW8348680.1"/>
    <property type="molecule type" value="Genomic_DNA"/>
</dbReference>
<dbReference type="GO" id="GO:0016787">
    <property type="term" value="F:hydrolase activity"/>
    <property type="evidence" value="ECO:0007669"/>
    <property type="project" value="UniProtKB-KW"/>
</dbReference>
<dbReference type="RefSeq" id="WP_265677254.1">
    <property type="nucleotide sequence ID" value="NZ_JAKRRY010000044.1"/>
</dbReference>
<dbReference type="PANTHER" id="PTHR43344:SF13">
    <property type="entry name" value="PHOSPHATASE RV3661-RELATED"/>
    <property type="match status" value="1"/>
</dbReference>
<evidence type="ECO:0000313" key="5">
    <source>
        <dbReference type="Proteomes" id="UP001155587"/>
    </source>
</evidence>
<proteinExistence type="predicted"/>
<dbReference type="InterPro" id="IPR050582">
    <property type="entry name" value="HAD-like_SerB"/>
</dbReference>
<dbReference type="Pfam" id="PF12710">
    <property type="entry name" value="HAD"/>
    <property type="match status" value="1"/>
</dbReference>
<evidence type="ECO:0000256" key="3">
    <source>
        <dbReference type="ARBA" id="ARBA00022842"/>
    </source>
</evidence>
<sequence length="221" mass="25717">MLQDLYVFDMDETLFDVDCAVLWHEFLVEKEITTTANFREEDARLMALYAQGELDMKDYLSFSIAPLKGISDREVGLWVEQCIDEKIMPRFYPQAKALLASLKRDEVDTVMISASVSFLVNAIAQRIGIDVAMGIDLVKEKNTYTSEIEGVPTYRDGKVIRLKQWLVEQNRTYKAIHFFTDSINDLPLCQYADFVYLVNPCRQLQRLSHQEHWKVLDWSRS</sequence>
<protein>
    <submittedName>
        <fullName evidence="4">HAD-IB family hydrolase</fullName>
    </submittedName>
</protein>
<dbReference type="NCBIfam" id="TIGR01490">
    <property type="entry name" value="HAD-SF-IB-hyp1"/>
    <property type="match status" value="1"/>
</dbReference>
<reference evidence="4" key="1">
    <citation type="submission" date="2022-02" db="EMBL/GenBank/DDBJ databases">
        <title>Vibrio sp. nov, a new bacterium isolated from seawater.</title>
        <authorList>
            <person name="Yuan Y."/>
        </authorList>
    </citation>
    <scope>NUCLEOTIDE SEQUENCE</scope>
    <source>
        <strain evidence="4">ZSDZ65</strain>
    </source>
</reference>
<dbReference type="NCBIfam" id="TIGR01488">
    <property type="entry name" value="HAD-SF-IB"/>
    <property type="match status" value="1"/>
</dbReference>
<accession>A0A9X3HYD2</accession>
<evidence type="ECO:0000313" key="4">
    <source>
        <dbReference type="EMBL" id="MCW8348680.1"/>
    </source>
</evidence>
<dbReference type="GO" id="GO:0046872">
    <property type="term" value="F:metal ion binding"/>
    <property type="evidence" value="ECO:0007669"/>
    <property type="project" value="UniProtKB-KW"/>
</dbReference>
<gene>
    <name evidence="4" type="ORF">MD535_22075</name>
</gene>
<organism evidence="4 5">
    <name type="scientific">Vibrio qingdaonensis</name>
    <dbReference type="NCBI Taxonomy" id="2829491"/>
    <lineage>
        <taxon>Bacteria</taxon>
        <taxon>Pseudomonadati</taxon>
        <taxon>Pseudomonadota</taxon>
        <taxon>Gammaproteobacteria</taxon>
        <taxon>Vibrionales</taxon>
        <taxon>Vibrionaceae</taxon>
        <taxon>Vibrio</taxon>
    </lineage>
</organism>
<dbReference type="AlphaFoldDB" id="A0A9X3HYD2"/>